<dbReference type="InterPro" id="IPR051771">
    <property type="entry name" value="FAM167_domain"/>
</dbReference>
<protein>
    <recommendedName>
        <fullName evidence="4">Protein FAM167A</fullName>
    </recommendedName>
</protein>
<comment type="caution">
    <text evidence="2">The sequence shown here is derived from an EMBL/GenBank/DDBJ whole genome shotgun (WGS) entry which is preliminary data.</text>
</comment>
<organism evidence="2 3">
    <name type="scientific">Characodon lateralis</name>
    <dbReference type="NCBI Taxonomy" id="208331"/>
    <lineage>
        <taxon>Eukaryota</taxon>
        <taxon>Metazoa</taxon>
        <taxon>Chordata</taxon>
        <taxon>Craniata</taxon>
        <taxon>Vertebrata</taxon>
        <taxon>Euteleostomi</taxon>
        <taxon>Actinopterygii</taxon>
        <taxon>Neopterygii</taxon>
        <taxon>Teleostei</taxon>
        <taxon>Neoteleostei</taxon>
        <taxon>Acanthomorphata</taxon>
        <taxon>Ovalentaria</taxon>
        <taxon>Atherinomorphae</taxon>
        <taxon>Cyprinodontiformes</taxon>
        <taxon>Goodeidae</taxon>
        <taxon>Characodon</taxon>
    </lineage>
</organism>
<evidence type="ECO:0000256" key="1">
    <source>
        <dbReference type="SAM" id="MobiDB-lite"/>
    </source>
</evidence>
<proteinExistence type="predicted"/>
<name>A0ABU7CL63_9TELE</name>
<dbReference type="PANTHER" id="PTHR32289:SF2">
    <property type="entry name" value="ALANINE AND ARGININE-RICH DOMAIN-CONTAINING PROTEIN"/>
    <property type="match status" value="1"/>
</dbReference>
<dbReference type="PANTHER" id="PTHR32289">
    <property type="entry name" value="PROTEIN FAM167A"/>
    <property type="match status" value="1"/>
</dbReference>
<evidence type="ECO:0000313" key="2">
    <source>
        <dbReference type="EMBL" id="MED6263712.1"/>
    </source>
</evidence>
<accession>A0ABU7CL63</accession>
<evidence type="ECO:0000313" key="3">
    <source>
        <dbReference type="Proteomes" id="UP001352852"/>
    </source>
</evidence>
<dbReference type="Proteomes" id="UP001352852">
    <property type="component" value="Unassembled WGS sequence"/>
</dbReference>
<dbReference type="EMBL" id="JAHUTJ010000396">
    <property type="protein sequence ID" value="MED6263712.1"/>
    <property type="molecule type" value="Genomic_DNA"/>
</dbReference>
<gene>
    <name evidence="2" type="ORF">CHARACLAT_007292</name>
</gene>
<feature type="region of interest" description="Disordered" evidence="1">
    <location>
        <begin position="1"/>
        <end position="20"/>
    </location>
</feature>
<reference evidence="2 3" key="1">
    <citation type="submission" date="2021-06" db="EMBL/GenBank/DDBJ databases">
        <authorList>
            <person name="Palmer J.M."/>
        </authorList>
    </citation>
    <scope>NUCLEOTIDE SEQUENCE [LARGE SCALE GENOMIC DNA]</scope>
    <source>
        <strain evidence="2 3">CL_MEX2019</strain>
        <tissue evidence="2">Muscle</tissue>
    </source>
</reference>
<keyword evidence="3" id="KW-1185">Reference proteome</keyword>
<sequence length="158" mass="17924">MTKQAILAPGRQRERPIQTPAGALRKRSRFYVVRESVLGGTKLSMDRDSHSEDTLSTLVLENVKNKLIHAFRVTTEPRDLQESACSSRSISIGRTHQANEELRRAKIDGAITWLRSELLEMRTQDLQLAQTLLGLNTEIQRLRRESFGGLEVQGDDQQ</sequence>
<evidence type="ECO:0008006" key="4">
    <source>
        <dbReference type="Google" id="ProtNLM"/>
    </source>
</evidence>